<dbReference type="AlphaFoldDB" id="A0ABD2Q4Z9"/>
<gene>
    <name evidence="1" type="ORF">Ciccas_008130</name>
</gene>
<sequence>MRIDISLGDGQRERESVERQSTSVGQLICSSLLREHVAPGDPVACHVFDTGPRSTEQQRQLAKKLAEMEIKYRKVGEGAISRDYLEQLLDLGTVSSLPFEIDCHFPPSRCYCLFVVEQRKVEM</sequence>
<accession>A0ABD2Q4Z9</accession>
<dbReference type="Proteomes" id="UP001626550">
    <property type="component" value="Unassembled WGS sequence"/>
</dbReference>
<dbReference type="EMBL" id="JBJKFK010001370">
    <property type="protein sequence ID" value="KAL3313266.1"/>
    <property type="molecule type" value="Genomic_DNA"/>
</dbReference>
<evidence type="ECO:0000313" key="2">
    <source>
        <dbReference type="Proteomes" id="UP001626550"/>
    </source>
</evidence>
<organism evidence="1 2">
    <name type="scientific">Cichlidogyrus casuarinus</name>
    <dbReference type="NCBI Taxonomy" id="1844966"/>
    <lineage>
        <taxon>Eukaryota</taxon>
        <taxon>Metazoa</taxon>
        <taxon>Spiralia</taxon>
        <taxon>Lophotrochozoa</taxon>
        <taxon>Platyhelminthes</taxon>
        <taxon>Monogenea</taxon>
        <taxon>Monopisthocotylea</taxon>
        <taxon>Dactylogyridea</taxon>
        <taxon>Ancyrocephalidae</taxon>
        <taxon>Cichlidogyrus</taxon>
    </lineage>
</organism>
<keyword evidence="2" id="KW-1185">Reference proteome</keyword>
<protein>
    <submittedName>
        <fullName evidence="1">Uncharacterized protein</fullName>
    </submittedName>
</protein>
<proteinExistence type="predicted"/>
<reference evidence="1 2" key="1">
    <citation type="submission" date="2024-11" db="EMBL/GenBank/DDBJ databases">
        <title>Adaptive evolution of stress response genes in parasites aligns with host niche diversity.</title>
        <authorList>
            <person name="Hahn C."/>
            <person name="Resl P."/>
        </authorList>
    </citation>
    <scope>NUCLEOTIDE SEQUENCE [LARGE SCALE GENOMIC DNA]</scope>
    <source>
        <strain evidence="1">EGGRZ-B1_66</strain>
        <tissue evidence="1">Body</tissue>
    </source>
</reference>
<comment type="caution">
    <text evidence="1">The sequence shown here is derived from an EMBL/GenBank/DDBJ whole genome shotgun (WGS) entry which is preliminary data.</text>
</comment>
<evidence type="ECO:0000313" key="1">
    <source>
        <dbReference type="EMBL" id="KAL3313266.1"/>
    </source>
</evidence>
<name>A0ABD2Q4Z9_9PLAT</name>